<evidence type="ECO:0000313" key="3">
    <source>
        <dbReference type="EMBL" id="KYH32840.1"/>
    </source>
</evidence>
<evidence type="ECO:0000256" key="1">
    <source>
        <dbReference type="SAM" id="MobiDB-lite"/>
    </source>
</evidence>
<dbReference type="Proteomes" id="UP000075670">
    <property type="component" value="Unassembled WGS sequence"/>
</dbReference>
<accession>A0A151AZ46</accession>
<dbReference type="EMBL" id="LTBC01000003">
    <property type="protein sequence ID" value="KYH32840.1"/>
    <property type="molecule type" value="Genomic_DNA"/>
</dbReference>
<comment type="caution">
    <text evidence="3">The sequence shown here is derived from an EMBL/GenBank/DDBJ whole genome shotgun (WGS) entry which is preliminary data.</text>
</comment>
<keyword evidence="4" id="KW-1185">Reference proteome</keyword>
<dbReference type="AlphaFoldDB" id="A0A151AZ46"/>
<keyword evidence="2" id="KW-0472">Membrane</keyword>
<reference evidence="3 4" key="1">
    <citation type="submission" date="2016-02" db="EMBL/GenBank/DDBJ databases">
        <title>Genome sequence of Moorella mulderi DSM 14980.</title>
        <authorList>
            <person name="Poehlein A."/>
            <person name="Daniel R."/>
        </authorList>
    </citation>
    <scope>NUCLEOTIDE SEQUENCE [LARGE SCALE GENOMIC DNA]</scope>
    <source>
        <strain evidence="3 4">DSM 14980</strain>
    </source>
</reference>
<keyword evidence="2" id="KW-1133">Transmembrane helix</keyword>
<gene>
    <name evidence="3" type="ORF">MOMUL_14420</name>
</gene>
<feature type="region of interest" description="Disordered" evidence="1">
    <location>
        <begin position="1"/>
        <end position="20"/>
    </location>
</feature>
<protein>
    <submittedName>
        <fullName evidence="3">Uncharacterized protein</fullName>
    </submittedName>
</protein>
<name>A0A151AZ46_9FIRM</name>
<organism evidence="3 4">
    <name type="scientific">Moorella mulderi DSM 14980</name>
    <dbReference type="NCBI Taxonomy" id="1122241"/>
    <lineage>
        <taxon>Bacteria</taxon>
        <taxon>Bacillati</taxon>
        <taxon>Bacillota</taxon>
        <taxon>Clostridia</taxon>
        <taxon>Neomoorellales</taxon>
        <taxon>Neomoorellaceae</taxon>
        <taxon>Neomoorella</taxon>
    </lineage>
</organism>
<evidence type="ECO:0000256" key="2">
    <source>
        <dbReference type="SAM" id="Phobius"/>
    </source>
</evidence>
<evidence type="ECO:0000313" key="4">
    <source>
        <dbReference type="Proteomes" id="UP000075670"/>
    </source>
</evidence>
<dbReference type="PATRIC" id="fig|1122241.3.peg.1517"/>
<keyword evidence="2" id="KW-0812">Transmembrane</keyword>
<sequence>MIQKNNTIQFPGGDQTTFEQTPRDITVNDAGLPIGNIIKEAFLDRIVFVPRVSERQENLRNELMQRIVQTAQAINETAVTREGETQVDWQEKYLDKLDRDIGEIKQSLQATEERIAAMVSQTLGEIRDRDNQRHAEVQTIRADMQAIRSDNEETRRWIIGMAIATILGIAAMVVTVLLK</sequence>
<feature type="transmembrane region" description="Helical" evidence="2">
    <location>
        <begin position="157"/>
        <end position="178"/>
    </location>
</feature>
<proteinExistence type="predicted"/>